<sequence>MVMGWVGLGGGVEFALTSTVLDLMQQKSWMEGPGGGAITIPVPLLAAPPSLQQRVQFLHHHDHPLHLELPRGLRRGLHHELHHGLQMGLHGQLTVRGRIRQDGDPQNGSIHLPDARDLPFVTDPFPTRGIYEVMPQDELHQMRARGGEKDAL</sequence>
<dbReference type="Proteomes" id="UP000269721">
    <property type="component" value="Unassembled WGS sequence"/>
</dbReference>
<accession>A0A4P9WDF8</accession>
<organism evidence="1 2">
    <name type="scientific">Blyttiomyces helicus</name>
    <dbReference type="NCBI Taxonomy" id="388810"/>
    <lineage>
        <taxon>Eukaryota</taxon>
        <taxon>Fungi</taxon>
        <taxon>Fungi incertae sedis</taxon>
        <taxon>Chytridiomycota</taxon>
        <taxon>Chytridiomycota incertae sedis</taxon>
        <taxon>Chytridiomycetes</taxon>
        <taxon>Chytridiomycetes incertae sedis</taxon>
        <taxon>Blyttiomyces</taxon>
    </lineage>
</organism>
<gene>
    <name evidence="1" type="ORF">BDK51DRAFT_31132</name>
</gene>
<proteinExistence type="predicted"/>
<dbReference type="EMBL" id="KZ995584">
    <property type="protein sequence ID" value="RKO90382.1"/>
    <property type="molecule type" value="Genomic_DNA"/>
</dbReference>
<name>A0A4P9WDF8_9FUNG</name>
<dbReference type="AlphaFoldDB" id="A0A4P9WDF8"/>
<evidence type="ECO:0000313" key="2">
    <source>
        <dbReference type="Proteomes" id="UP000269721"/>
    </source>
</evidence>
<protein>
    <submittedName>
        <fullName evidence="1">Uncharacterized protein</fullName>
    </submittedName>
</protein>
<reference evidence="2" key="1">
    <citation type="journal article" date="2018" name="Nat. Microbiol.">
        <title>Leveraging single-cell genomics to expand the fungal tree of life.</title>
        <authorList>
            <person name="Ahrendt S.R."/>
            <person name="Quandt C.A."/>
            <person name="Ciobanu D."/>
            <person name="Clum A."/>
            <person name="Salamov A."/>
            <person name="Andreopoulos B."/>
            <person name="Cheng J.F."/>
            <person name="Woyke T."/>
            <person name="Pelin A."/>
            <person name="Henrissat B."/>
            <person name="Reynolds N.K."/>
            <person name="Benny G.L."/>
            <person name="Smith M.E."/>
            <person name="James T.Y."/>
            <person name="Grigoriev I.V."/>
        </authorList>
    </citation>
    <scope>NUCLEOTIDE SEQUENCE [LARGE SCALE GENOMIC DNA]</scope>
</reference>
<evidence type="ECO:0000313" key="1">
    <source>
        <dbReference type="EMBL" id="RKO90382.1"/>
    </source>
</evidence>
<keyword evidence="2" id="KW-1185">Reference proteome</keyword>